<evidence type="ECO:0000256" key="1">
    <source>
        <dbReference type="SAM" id="Coils"/>
    </source>
</evidence>
<dbReference type="EMBL" id="CYKH01000932">
    <property type="protein sequence ID" value="CUG68893.1"/>
    <property type="molecule type" value="Genomic_DNA"/>
</dbReference>
<evidence type="ECO:0000313" key="3">
    <source>
        <dbReference type="EMBL" id="CUG68893.1"/>
    </source>
</evidence>
<proteinExistence type="predicted"/>
<dbReference type="VEuPathDB" id="TriTrypDB:BSAL_83240"/>
<feature type="compositionally biased region" description="Low complexity" evidence="2">
    <location>
        <begin position="383"/>
        <end position="394"/>
    </location>
</feature>
<keyword evidence="4" id="KW-1185">Reference proteome</keyword>
<protein>
    <submittedName>
        <fullName evidence="3">Uncharacterized protein</fullName>
    </submittedName>
</protein>
<sequence length="556" mass="62501">MTLLRPPTLITPQARSVSPTSARLSDFPNLQQQIEEGERLHYQRDFALQQAVHELVRRLQKQLRTATERYNKLEETHRRAVKEVEQLRQAAEENQRSHEMHEREMVKLRRSEVTMQDDAADLSHRIAAREASVRENLQWIAGRELELTNQESTLAQRSASFEATMEARQNNLDADAAHVQRMTLHAQQLLDDASQASEASASRRLEVERMRRGLEEAITIQNSELQHRQRLVNESISEREAYIEQRLHACASLEIRLRQWASDINTEVAGHARIREEELHRRESALTASTKQLELRERQQAEQQRAMEAERQELLLILSSVEVGSSAAGEDGLRALQRLRRIRTVLHSHNTSGDGASLRDHNTSATRSTFGDGNNNTPMAHRSSLGSTSLSATGVVGGGAARRVDTLYHADVAHPPSQHNLSAASSAFAVSRASSEGRRSHHDHHEAIPSSDPRFLRSEELRGRQPLASTFRLPGNASTWMWSAESHDNNASTLGSHRSYDADAIDTASTVSSAPPAASAQYFQERRLQRSPPERRVITSPLKLKESKGSFQDPLS</sequence>
<feature type="region of interest" description="Disordered" evidence="2">
    <location>
        <begin position="347"/>
        <end position="395"/>
    </location>
</feature>
<gene>
    <name evidence="3" type="ORF">BSAL_83240</name>
</gene>
<feature type="compositionally biased region" description="Polar residues" evidence="2">
    <location>
        <begin position="363"/>
        <end position="378"/>
    </location>
</feature>
<organism evidence="3 4">
    <name type="scientific">Bodo saltans</name>
    <name type="common">Flagellated protozoan</name>
    <dbReference type="NCBI Taxonomy" id="75058"/>
    <lineage>
        <taxon>Eukaryota</taxon>
        <taxon>Discoba</taxon>
        <taxon>Euglenozoa</taxon>
        <taxon>Kinetoplastea</taxon>
        <taxon>Metakinetoplastina</taxon>
        <taxon>Eubodonida</taxon>
        <taxon>Bodonidae</taxon>
        <taxon>Bodo</taxon>
    </lineage>
</organism>
<evidence type="ECO:0000256" key="2">
    <source>
        <dbReference type="SAM" id="MobiDB-lite"/>
    </source>
</evidence>
<feature type="region of interest" description="Disordered" evidence="2">
    <location>
        <begin position="413"/>
        <end position="456"/>
    </location>
</feature>
<dbReference type="AlphaFoldDB" id="A0A0S4J4F3"/>
<feature type="region of interest" description="Disordered" evidence="2">
    <location>
        <begin position="525"/>
        <end position="556"/>
    </location>
</feature>
<feature type="coiled-coil region" evidence="1">
    <location>
        <begin position="56"/>
        <end position="104"/>
    </location>
</feature>
<dbReference type="Proteomes" id="UP000051952">
    <property type="component" value="Unassembled WGS sequence"/>
</dbReference>
<feature type="compositionally biased region" description="Basic and acidic residues" evidence="2">
    <location>
        <begin position="435"/>
        <end position="447"/>
    </location>
</feature>
<keyword evidence="1" id="KW-0175">Coiled coil</keyword>
<accession>A0A0S4J4F3</accession>
<evidence type="ECO:0000313" key="4">
    <source>
        <dbReference type="Proteomes" id="UP000051952"/>
    </source>
</evidence>
<reference evidence="4" key="1">
    <citation type="submission" date="2015-09" db="EMBL/GenBank/DDBJ databases">
        <authorList>
            <consortium name="Pathogen Informatics"/>
        </authorList>
    </citation>
    <scope>NUCLEOTIDE SEQUENCE [LARGE SCALE GENOMIC DNA]</scope>
    <source>
        <strain evidence="4">Lake Konstanz</strain>
    </source>
</reference>
<name>A0A0S4J4F3_BODSA</name>
<feature type="compositionally biased region" description="Low complexity" evidence="2">
    <location>
        <begin position="422"/>
        <end position="434"/>
    </location>
</feature>
<feature type="compositionally biased region" description="Basic and acidic residues" evidence="2">
    <location>
        <begin position="525"/>
        <end position="548"/>
    </location>
</feature>